<organism evidence="2 3">
    <name type="scientific">Bradyrhizobium betae</name>
    <dbReference type="NCBI Taxonomy" id="244734"/>
    <lineage>
        <taxon>Bacteria</taxon>
        <taxon>Pseudomonadati</taxon>
        <taxon>Pseudomonadota</taxon>
        <taxon>Alphaproteobacteria</taxon>
        <taxon>Hyphomicrobiales</taxon>
        <taxon>Nitrobacteraceae</taxon>
        <taxon>Bradyrhizobium</taxon>
    </lineage>
</organism>
<name>A0A5P6NYM1_9BRAD</name>
<evidence type="ECO:0000313" key="2">
    <source>
        <dbReference type="EMBL" id="QFI71227.1"/>
    </source>
</evidence>
<dbReference type="AlphaFoldDB" id="A0A5P6NYM1"/>
<dbReference type="OrthoDB" id="9871439at2"/>
<dbReference type="Proteomes" id="UP000325641">
    <property type="component" value="Chromosome"/>
</dbReference>
<accession>A0A5P6NYM1</accession>
<dbReference type="EMBL" id="CP044543">
    <property type="protein sequence ID" value="QFI71227.1"/>
    <property type="molecule type" value="Genomic_DNA"/>
</dbReference>
<evidence type="ECO:0000256" key="1">
    <source>
        <dbReference type="SAM" id="MobiDB-lite"/>
    </source>
</evidence>
<dbReference type="KEGG" id="bbet:F8237_01855"/>
<reference evidence="3" key="1">
    <citation type="submission" date="2019-10" db="EMBL/GenBank/DDBJ databases">
        <title>Complete Genome Sequence of Bradyrhizobium betae type strain PL7HG1T.</title>
        <authorList>
            <person name="Bromfield E.S.P."/>
            <person name="Cloutier S."/>
        </authorList>
    </citation>
    <scope>NUCLEOTIDE SEQUENCE [LARGE SCALE GENOMIC DNA]</scope>
    <source>
        <strain evidence="3">PL7HG1</strain>
    </source>
</reference>
<sequence length="89" mass="9525">MSEVVDGHFAGASPQPGPHHVFGAPVSVPPSLELERHQQTERTCSVCGTVKVTVHAPDGRAWREWRRSASSAQIACDDLACVPQIGVKP</sequence>
<gene>
    <name evidence="2" type="ORF">F8237_01855</name>
</gene>
<feature type="region of interest" description="Disordered" evidence="1">
    <location>
        <begin position="1"/>
        <end position="25"/>
    </location>
</feature>
<protein>
    <submittedName>
        <fullName evidence="2">Uncharacterized protein</fullName>
    </submittedName>
</protein>
<proteinExistence type="predicted"/>
<evidence type="ECO:0000313" key="3">
    <source>
        <dbReference type="Proteomes" id="UP000325641"/>
    </source>
</evidence>
<dbReference type="RefSeq" id="WP_151642137.1">
    <property type="nucleotide sequence ID" value="NZ_CP044543.1"/>
</dbReference>